<evidence type="ECO:0000256" key="7">
    <source>
        <dbReference type="ARBA" id="ARBA00023150"/>
    </source>
</evidence>
<dbReference type="SUPFAM" id="SSF53448">
    <property type="entry name" value="Nucleotide-diphospho-sugar transferases"/>
    <property type="match status" value="1"/>
</dbReference>
<proteinExistence type="predicted"/>
<dbReference type="PANTHER" id="PTHR19136:SF81">
    <property type="entry name" value="MOLYBDENUM COFACTOR GUANYLYLTRANSFERASE"/>
    <property type="match status" value="1"/>
</dbReference>
<organism evidence="10 11">
    <name type="scientific">Sphaerisporangium aureirubrum</name>
    <dbReference type="NCBI Taxonomy" id="1544736"/>
    <lineage>
        <taxon>Bacteria</taxon>
        <taxon>Bacillati</taxon>
        <taxon>Actinomycetota</taxon>
        <taxon>Actinomycetes</taxon>
        <taxon>Streptosporangiales</taxon>
        <taxon>Streptosporangiaceae</taxon>
        <taxon>Sphaerisporangium</taxon>
    </lineage>
</organism>
<gene>
    <name evidence="10" type="ORF">ACFP1K_35505</name>
</gene>
<keyword evidence="10" id="KW-0548">Nucleotidyltransferase</keyword>
<evidence type="ECO:0000256" key="2">
    <source>
        <dbReference type="ARBA" id="ARBA00022679"/>
    </source>
</evidence>
<keyword evidence="4" id="KW-0547">Nucleotide-binding</keyword>
<keyword evidence="11" id="KW-1185">Reference proteome</keyword>
<accession>A0ABW1NT33</accession>
<keyword evidence="3" id="KW-0479">Metal-binding</keyword>
<dbReference type="InterPro" id="IPR025877">
    <property type="entry name" value="MobA-like_NTP_Trfase"/>
</dbReference>
<dbReference type="PANTHER" id="PTHR19136">
    <property type="entry name" value="MOLYBDENUM COFACTOR GUANYLYLTRANSFERASE"/>
    <property type="match status" value="1"/>
</dbReference>
<keyword evidence="7" id="KW-0501">Molybdenum cofactor biosynthesis</keyword>
<dbReference type="CDD" id="cd02503">
    <property type="entry name" value="MobA"/>
    <property type="match status" value="1"/>
</dbReference>
<dbReference type="Gene3D" id="3.90.550.10">
    <property type="entry name" value="Spore Coat Polysaccharide Biosynthesis Protein SpsA, Chain A"/>
    <property type="match status" value="1"/>
</dbReference>
<keyword evidence="6" id="KW-0342">GTP-binding</keyword>
<evidence type="ECO:0000256" key="5">
    <source>
        <dbReference type="ARBA" id="ARBA00022842"/>
    </source>
</evidence>
<reference evidence="11" key="1">
    <citation type="journal article" date="2019" name="Int. J. Syst. Evol. Microbiol.">
        <title>The Global Catalogue of Microorganisms (GCM) 10K type strain sequencing project: providing services to taxonomists for standard genome sequencing and annotation.</title>
        <authorList>
            <consortium name="The Broad Institute Genomics Platform"/>
            <consortium name="The Broad Institute Genome Sequencing Center for Infectious Disease"/>
            <person name="Wu L."/>
            <person name="Ma J."/>
        </authorList>
    </citation>
    <scope>NUCLEOTIDE SEQUENCE [LARGE SCALE GENOMIC DNA]</scope>
    <source>
        <strain evidence="11">JCM 30346</strain>
    </source>
</reference>
<dbReference type="RefSeq" id="WP_380761804.1">
    <property type="nucleotide sequence ID" value="NZ_JBHSRF010000090.1"/>
</dbReference>
<evidence type="ECO:0000259" key="9">
    <source>
        <dbReference type="Pfam" id="PF12804"/>
    </source>
</evidence>
<comment type="caution">
    <text evidence="10">The sequence shown here is derived from an EMBL/GenBank/DDBJ whole genome shotgun (WGS) entry which is preliminary data.</text>
</comment>
<evidence type="ECO:0000256" key="1">
    <source>
        <dbReference type="ARBA" id="ARBA00022490"/>
    </source>
</evidence>
<name>A0ABW1NT33_9ACTN</name>
<feature type="region of interest" description="Disordered" evidence="8">
    <location>
        <begin position="188"/>
        <end position="208"/>
    </location>
</feature>
<evidence type="ECO:0000313" key="11">
    <source>
        <dbReference type="Proteomes" id="UP001596137"/>
    </source>
</evidence>
<keyword evidence="1" id="KW-0963">Cytoplasm</keyword>
<dbReference type="InterPro" id="IPR029044">
    <property type="entry name" value="Nucleotide-diphossugar_trans"/>
</dbReference>
<dbReference type="Proteomes" id="UP001596137">
    <property type="component" value="Unassembled WGS sequence"/>
</dbReference>
<sequence length="208" mass="20985">MPPAPDGAPPYDAVVLAGGAARRLGGADKPGARVGGRALVERVAGAVADAGRIVVVGPARDGLAGAVFVQESPPGGGPVPALRAGLEAVTAPWVALLAADLPFLRADHVGRLLAAAAPAGGAVLVDQDGREQWLAGVWRTETLRAALGVYEGRSLRGLLGPLLPVCLGLPVGEDGRAPWFDCDTAEDLAAAETRATPRPPDDTHGGTR</sequence>
<dbReference type="Pfam" id="PF12804">
    <property type="entry name" value="NTP_transf_3"/>
    <property type="match status" value="1"/>
</dbReference>
<feature type="compositionally biased region" description="Basic and acidic residues" evidence="8">
    <location>
        <begin position="199"/>
        <end position="208"/>
    </location>
</feature>
<evidence type="ECO:0000313" key="10">
    <source>
        <dbReference type="EMBL" id="MFC6086524.1"/>
    </source>
</evidence>
<evidence type="ECO:0000256" key="4">
    <source>
        <dbReference type="ARBA" id="ARBA00022741"/>
    </source>
</evidence>
<dbReference type="InterPro" id="IPR013482">
    <property type="entry name" value="Molybde_CF_guanTrfase"/>
</dbReference>
<dbReference type="GO" id="GO:0016779">
    <property type="term" value="F:nucleotidyltransferase activity"/>
    <property type="evidence" value="ECO:0007669"/>
    <property type="project" value="UniProtKB-KW"/>
</dbReference>
<evidence type="ECO:0000256" key="8">
    <source>
        <dbReference type="SAM" id="MobiDB-lite"/>
    </source>
</evidence>
<keyword evidence="5" id="KW-0460">Magnesium</keyword>
<keyword evidence="2" id="KW-0808">Transferase</keyword>
<dbReference type="EMBL" id="JBHSRF010000090">
    <property type="protein sequence ID" value="MFC6086524.1"/>
    <property type="molecule type" value="Genomic_DNA"/>
</dbReference>
<evidence type="ECO:0000256" key="6">
    <source>
        <dbReference type="ARBA" id="ARBA00023134"/>
    </source>
</evidence>
<evidence type="ECO:0000256" key="3">
    <source>
        <dbReference type="ARBA" id="ARBA00022723"/>
    </source>
</evidence>
<feature type="domain" description="MobA-like NTP transferase" evidence="9">
    <location>
        <begin position="13"/>
        <end position="160"/>
    </location>
</feature>
<protein>
    <submittedName>
        <fullName evidence="10">Molybdenum cofactor guanylyltransferase</fullName>
    </submittedName>
</protein>